<feature type="domain" description="DUF6879" evidence="1">
    <location>
        <begin position="21"/>
        <end position="101"/>
    </location>
</feature>
<sequence>MLETVGRLQGEHLALAPYREDFSTRFWSVRNSPIWKVERQQDFRQPESASWAAFDEGRWEESQRLLEENRDALKQQFTRIASAGSAVRRVRIVEKPFTPYLY</sequence>
<dbReference type="EMBL" id="JACCHL010000001">
    <property type="protein sequence ID" value="NYH55760.1"/>
    <property type="molecule type" value="Genomic_DNA"/>
</dbReference>
<organism evidence="2 3">
    <name type="scientific">Nocardiopsis sinuspersici</name>
    <dbReference type="NCBI Taxonomy" id="501010"/>
    <lineage>
        <taxon>Bacteria</taxon>
        <taxon>Bacillati</taxon>
        <taxon>Actinomycetota</taxon>
        <taxon>Actinomycetes</taxon>
        <taxon>Streptosporangiales</taxon>
        <taxon>Nocardiopsidaceae</taxon>
        <taxon>Nocardiopsis</taxon>
    </lineage>
</organism>
<reference evidence="2 3" key="1">
    <citation type="submission" date="2020-07" db="EMBL/GenBank/DDBJ databases">
        <title>Sequencing the genomes of 1000 actinobacteria strains.</title>
        <authorList>
            <person name="Klenk H.-P."/>
        </authorList>
    </citation>
    <scope>NUCLEOTIDE SEQUENCE [LARGE SCALE GENOMIC DNA]</scope>
    <source>
        <strain evidence="2 3">DSM 45278</strain>
    </source>
</reference>
<dbReference type="InterPro" id="IPR049244">
    <property type="entry name" value="DUF6879"/>
</dbReference>
<accession>A0A7Y9XJR7</accession>
<comment type="caution">
    <text evidence="2">The sequence shown here is derived from an EMBL/GenBank/DDBJ whole genome shotgun (WGS) entry which is preliminary data.</text>
</comment>
<evidence type="ECO:0000313" key="2">
    <source>
        <dbReference type="EMBL" id="NYH55760.1"/>
    </source>
</evidence>
<evidence type="ECO:0000259" key="1">
    <source>
        <dbReference type="Pfam" id="PF21806"/>
    </source>
</evidence>
<evidence type="ECO:0000313" key="3">
    <source>
        <dbReference type="Proteomes" id="UP000584931"/>
    </source>
</evidence>
<proteinExistence type="predicted"/>
<protein>
    <recommendedName>
        <fullName evidence="1">DUF6879 domain-containing protein</fullName>
    </recommendedName>
</protein>
<dbReference type="Proteomes" id="UP000584931">
    <property type="component" value="Unassembled WGS sequence"/>
</dbReference>
<dbReference type="Pfam" id="PF21806">
    <property type="entry name" value="DUF6879"/>
    <property type="match status" value="1"/>
</dbReference>
<dbReference type="AlphaFoldDB" id="A0A7Y9XJR7"/>
<gene>
    <name evidence="2" type="ORF">HNR06_005349</name>
</gene>
<name>A0A7Y9XJR7_9ACTN</name>